<evidence type="ECO:0000256" key="5">
    <source>
        <dbReference type="ARBA" id="ARBA00022884"/>
    </source>
</evidence>
<dbReference type="CDD" id="cd02440">
    <property type="entry name" value="AdoMet_MTases"/>
    <property type="match status" value="1"/>
</dbReference>
<evidence type="ECO:0000256" key="2">
    <source>
        <dbReference type="ARBA" id="ARBA00022603"/>
    </source>
</evidence>
<accession>A0A7C4D738</accession>
<dbReference type="InterPro" id="IPR018314">
    <property type="entry name" value="RsmB/NOL1/NOP2-like_CS"/>
</dbReference>
<evidence type="ECO:0000256" key="4">
    <source>
        <dbReference type="ARBA" id="ARBA00022691"/>
    </source>
</evidence>
<dbReference type="InterPro" id="IPR001678">
    <property type="entry name" value="MeTrfase_RsmB-F_NOP2_dom"/>
</dbReference>
<dbReference type="EMBL" id="DTBJ01000020">
    <property type="protein sequence ID" value="HGM58494.1"/>
    <property type="molecule type" value="Genomic_DNA"/>
</dbReference>
<dbReference type="Gene3D" id="3.40.50.150">
    <property type="entry name" value="Vaccinia Virus protein VP39"/>
    <property type="match status" value="1"/>
</dbReference>
<proteinExistence type="inferred from homology"/>
<keyword evidence="4" id="KW-0949">S-adenosyl-L-methionine</keyword>
<keyword evidence="5" id="KW-0694">RNA-binding</keyword>
<keyword evidence="3 7" id="KW-0808">Transferase</keyword>
<evidence type="ECO:0000313" key="7">
    <source>
        <dbReference type="EMBL" id="HGM58494.1"/>
    </source>
</evidence>
<dbReference type="SUPFAM" id="SSF53335">
    <property type="entry name" value="S-adenosyl-L-methionine-dependent methyltransferases"/>
    <property type="match status" value="1"/>
</dbReference>
<dbReference type="Gene3D" id="3.30.70.1170">
    <property type="entry name" value="Sun protein, domain 3"/>
    <property type="match status" value="1"/>
</dbReference>
<reference evidence="7" key="1">
    <citation type="journal article" date="2020" name="mSystems">
        <title>Genome- and Community-Level Interaction Insights into Carbon Utilization and Element Cycling Functions of Hydrothermarchaeota in Hydrothermal Sediment.</title>
        <authorList>
            <person name="Zhou Z."/>
            <person name="Liu Y."/>
            <person name="Xu W."/>
            <person name="Pan J."/>
            <person name="Luo Z.H."/>
            <person name="Li M."/>
        </authorList>
    </citation>
    <scope>NUCLEOTIDE SEQUENCE [LARGE SCALE GENOMIC DNA]</scope>
    <source>
        <strain evidence="7">SpSt-642</strain>
    </source>
</reference>
<protein>
    <submittedName>
        <fullName evidence="7">RsmB/NOP family class I SAM-dependent RNA methyltransferase</fullName>
    </submittedName>
</protein>
<dbReference type="PANTHER" id="PTHR22807">
    <property type="entry name" value="NOP2 YEAST -RELATED NOL1/NOP2/FMU SUN DOMAIN-CONTAINING"/>
    <property type="match status" value="1"/>
</dbReference>
<dbReference type="InterPro" id="IPR029063">
    <property type="entry name" value="SAM-dependent_MTases_sf"/>
</dbReference>
<dbReference type="GO" id="GO:0016428">
    <property type="term" value="F:tRNA (cytidine-5-)-methyltransferase activity"/>
    <property type="evidence" value="ECO:0007669"/>
    <property type="project" value="TreeGrafter"/>
</dbReference>
<dbReference type="AlphaFoldDB" id="A0A7C4D738"/>
<sequence length="344" mass="39366">MNNRIRVSVDDIYREIYVEPGELAFKIAEQYNYQPYMIQRYLQILGFDNTLKLLQAFEKRPKPVVKTNTRLISSIDLKKRLIELGFVLEEIDWIGDAYRIVKQPGSPTIGSTHEYLKGYYYVYRDSASIIPPLLLVENYKGDVLDACAAPGGKTVLLSELIGDNNTVYANDIALYRLKTLVSHLIRMKISNVKIIWSDVSKLPRLINRKFDRILLDAPCSGEGIIMLDPSRKTKTSLRDLSIIVKKEIELLNSCLEILGDNGILVYTTCSIAPEENEYVVSKIIETRNDVEVVKPSLQLFKWSSGLKSFGRIVFNQSVENCVRIWPHLHNMIGLTICILSKKRY</sequence>
<dbReference type="GO" id="GO:0003723">
    <property type="term" value="F:RNA binding"/>
    <property type="evidence" value="ECO:0007669"/>
    <property type="project" value="UniProtKB-KW"/>
</dbReference>
<name>A0A7C4D738_STAMA</name>
<dbReference type="PROSITE" id="PS01153">
    <property type="entry name" value="NOL1_NOP2_SUN"/>
    <property type="match status" value="1"/>
</dbReference>
<keyword evidence="2 7" id="KW-0489">Methyltransferase</keyword>
<gene>
    <name evidence="7" type="ORF">ENU14_02760</name>
</gene>
<comment type="similarity">
    <text evidence="1">Belongs to the class I-like SAM-binding methyltransferase superfamily. RsmB/NOP family.</text>
</comment>
<dbReference type="Pfam" id="PF01189">
    <property type="entry name" value="Methyltr_RsmB-F"/>
    <property type="match status" value="1"/>
</dbReference>
<evidence type="ECO:0000259" key="6">
    <source>
        <dbReference type="PROSITE" id="PS51686"/>
    </source>
</evidence>
<dbReference type="InterPro" id="IPR049560">
    <property type="entry name" value="MeTrfase_RsmB-F_NOP2_cat"/>
</dbReference>
<dbReference type="PRINTS" id="PR02008">
    <property type="entry name" value="RCMTFAMILY"/>
</dbReference>
<dbReference type="PANTHER" id="PTHR22807:SF74">
    <property type="entry name" value="TRNA (CYTOSINE(48)-C(5))-METHYLTRANSFERASE"/>
    <property type="match status" value="1"/>
</dbReference>
<organism evidence="7">
    <name type="scientific">Staphylothermus marinus</name>
    <dbReference type="NCBI Taxonomy" id="2280"/>
    <lineage>
        <taxon>Archaea</taxon>
        <taxon>Thermoproteota</taxon>
        <taxon>Thermoprotei</taxon>
        <taxon>Desulfurococcales</taxon>
        <taxon>Desulfurococcaceae</taxon>
        <taxon>Staphylothermus</taxon>
    </lineage>
</organism>
<feature type="domain" description="SAM-dependent MTase RsmB/NOP-type" evidence="6">
    <location>
        <begin position="53"/>
        <end position="342"/>
    </location>
</feature>
<dbReference type="InterPro" id="IPR023267">
    <property type="entry name" value="RCMT"/>
</dbReference>
<evidence type="ECO:0000256" key="1">
    <source>
        <dbReference type="ARBA" id="ARBA00007494"/>
    </source>
</evidence>
<dbReference type="GO" id="GO:0030488">
    <property type="term" value="P:tRNA methylation"/>
    <property type="evidence" value="ECO:0007669"/>
    <property type="project" value="TreeGrafter"/>
</dbReference>
<dbReference type="PROSITE" id="PS51686">
    <property type="entry name" value="SAM_MT_RSMB_NOP"/>
    <property type="match status" value="1"/>
</dbReference>
<evidence type="ECO:0000256" key="3">
    <source>
        <dbReference type="ARBA" id="ARBA00022679"/>
    </source>
</evidence>
<comment type="caution">
    <text evidence="7">The sequence shown here is derived from an EMBL/GenBank/DDBJ whole genome shotgun (WGS) entry which is preliminary data.</text>
</comment>